<dbReference type="Gene3D" id="3.30.310.80">
    <property type="entry name" value="Kinase associated domain 1, KA1"/>
    <property type="match status" value="1"/>
</dbReference>
<evidence type="ECO:0000256" key="1">
    <source>
        <dbReference type="SAM" id="Phobius"/>
    </source>
</evidence>
<keyword evidence="1" id="KW-1133">Transmembrane helix</keyword>
<proteinExistence type="predicted"/>
<gene>
    <name evidence="3" type="ORF">Golob_026474</name>
</gene>
<name>A0A7J8LVA0_9ROSI</name>
<sequence>MADIAKTKNPSFLPGFTFSSWFSPLISATATIFTIVIWSRRIFLDKEGNLKVINFEFSAFMEHLKQDGLLRRSQGRYLVLWGDFIRFSHRFRKSIPKTKTTKEEIEFEVLNGEKSSKPETLNAFHIILLSKDIDLSLLLEEKKREEKEELRFATTRPTSSKKMCI</sequence>
<dbReference type="InterPro" id="IPR018451">
    <property type="entry name" value="NAF/FISL_domain"/>
</dbReference>
<accession>A0A7J8LVA0</accession>
<keyword evidence="1" id="KW-0812">Transmembrane</keyword>
<evidence type="ECO:0000313" key="4">
    <source>
        <dbReference type="Proteomes" id="UP000593572"/>
    </source>
</evidence>
<organism evidence="3 4">
    <name type="scientific">Gossypium lobatum</name>
    <dbReference type="NCBI Taxonomy" id="34289"/>
    <lineage>
        <taxon>Eukaryota</taxon>
        <taxon>Viridiplantae</taxon>
        <taxon>Streptophyta</taxon>
        <taxon>Embryophyta</taxon>
        <taxon>Tracheophyta</taxon>
        <taxon>Spermatophyta</taxon>
        <taxon>Magnoliopsida</taxon>
        <taxon>eudicotyledons</taxon>
        <taxon>Gunneridae</taxon>
        <taxon>Pentapetalae</taxon>
        <taxon>rosids</taxon>
        <taxon>malvids</taxon>
        <taxon>Malvales</taxon>
        <taxon>Malvaceae</taxon>
        <taxon>Malvoideae</taxon>
        <taxon>Gossypium</taxon>
    </lineage>
</organism>
<keyword evidence="4" id="KW-1185">Reference proteome</keyword>
<reference evidence="3 4" key="1">
    <citation type="journal article" date="2019" name="Genome Biol. Evol.">
        <title>Insights into the evolution of the New World diploid cottons (Gossypium, subgenus Houzingenia) based on genome sequencing.</title>
        <authorList>
            <person name="Grover C.E."/>
            <person name="Arick M.A. 2nd"/>
            <person name="Thrash A."/>
            <person name="Conover J.L."/>
            <person name="Sanders W.S."/>
            <person name="Peterson D.G."/>
            <person name="Frelichowski J.E."/>
            <person name="Scheffler J.A."/>
            <person name="Scheffler B.E."/>
            <person name="Wendel J.F."/>
        </authorList>
    </citation>
    <scope>NUCLEOTIDE SEQUENCE [LARGE SCALE GENOMIC DNA]</scope>
    <source>
        <strain evidence="3">157</strain>
        <tissue evidence="3">Leaf</tissue>
    </source>
</reference>
<feature type="transmembrane region" description="Helical" evidence="1">
    <location>
        <begin position="20"/>
        <end position="38"/>
    </location>
</feature>
<dbReference type="PROSITE" id="PS50816">
    <property type="entry name" value="NAF"/>
    <property type="match status" value="1"/>
</dbReference>
<dbReference type="EMBL" id="JABEZX010000005">
    <property type="protein sequence ID" value="MBA0556368.1"/>
    <property type="molecule type" value="Genomic_DNA"/>
</dbReference>
<dbReference type="AlphaFoldDB" id="A0A7J8LVA0"/>
<keyword evidence="1" id="KW-0472">Membrane</keyword>
<comment type="caution">
    <text evidence="3">The sequence shown here is derived from an EMBL/GenBank/DDBJ whole genome shotgun (WGS) entry which is preliminary data.</text>
</comment>
<feature type="domain" description="NAF" evidence="2">
    <location>
        <begin position="116"/>
        <end position="140"/>
    </location>
</feature>
<dbReference type="Proteomes" id="UP000593572">
    <property type="component" value="Unassembled WGS sequence"/>
</dbReference>
<dbReference type="InterPro" id="IPR004041">
    <property type="entry name" value="NAF_dom"/>
</dbReference>
<dbReference type="Pfam" id="PF03822">
    <property type="entry name" value="NAF"/>
    <property type="match status" value="1"/>
</dbReference>
<protein>
    <recommendedName>
        <fullName evidence="2">NAF domain-containing protein</fullName>
    </recommendedName>
</protein>
<evidence type="ECO:0000259" key="2">
    <source>
        <dbReference type="PROSITE" id="PS50816"/>
    </source>
</evidence>
<evidence type="ECO:0000313" key="3">
    <source>
        <dbReference type="EMBL" id="MBA0556368.1"/>
    </source>
</evidence>
<dbReference type="GO" id="GO:0007165">
    <property type="term" value="P:signal transduction"/>
    <property type="evidence" value="ECO:0007669"/>
    <property type="project" value="InterPro"/>
</dbReference>